<dbReference type="PANTHER" id="PTHR33909">
    <property type="entry name" value="SEC TRANSLOCON ACCESSORY COMPLEX SUBUNIT YAJC"/>
    <property type="match status" value="1"/>
</dbReference>
<keyword evidence="6 9" id="KW-1133">Transmembrane helix</keyword>
<evidence type="ECO:0000256" key="8">
    <source>
        <dbReference type="ARBA" id="ARBA00023136"/>
    </source>
</evidence>
<dbReference type="InterPro" id="IPR003849">
    <property type="entry name" value="Preprotein_translocase_YajC"/>
</dbReference>
<accession>A0A381PZD4</accession>
<keyword evidence="7" id="KW-0811">Translocation</keyword>
<gene>
    <name evidence="10" type="ORF">METZ01_LOCUS24882</name>
</gene>
<evidence type="ECO:0008006" key="11">
    <source>
        <dbReference type="Google" id="ProtNLM"/>
    </source>
</evidence>
<dbReference type="GO" id="GO:0015031">
    <property type="term" value="P:protein transport"/>
    <property type="evidence" value="ECO:0007669"/>
    <property type="project" value="UniProtKB-KW"/>
</dbReference>
<protein>
    <recommendedName>
        <fullName evidence="11">Preprotein translocase subunit YajC</fullName>
    </recommendedName>
</protein>
<sequence length="95" mass="10691">MLLLQTSSGLAQLFFPIAILVVFYFFLIRPEQNKKKKQGDFINNLKKGQRVVTVGGVHGKIVNIEKTIVTLDVDRGTKIQVDRNSVSLEMTNSKN</sequence>
<dbReference type="SMART" id="SM01323">
    <property type="entry name" value="YajC"/>
    <property type="match status" value="1"/>
</dbReference>
<evidence type="ECO:0000256" key="1">
    <source>
        <dbReference type="ARBA" id="ARBA00004162"/>
    </source>
</evidence>
<keyword evidence="5" id="KW-0653">Protein transport</keyword>
<keyword evidence="2" id="KW-0813">Transport</keyword>
<dbReference type="EMBL" id="UINC01001140">
    <property type="protein sequence ID" value="SUZ72028.1"/>
    <property type="molecule type" value="Genomic_DNA"/>
</dbReference>
<name>A0A381PZD4_9ZZZZ</name>
<feature type="transmembrane region" description="Helical" evidence="9">
    <location>
        <begin position="6"/>
        <end position="27"/>
    </location>
</feature>
<dbReference type="Pfam" id="PF02699">
    <property type="entry name" value="YajC"/>
    <property type="match status" value="1"/>
</dbReference>
<evidence type="ECO:0000256" key="5">
    <source>
        <dbReference type="ARBA" id="ARBA00022927"/>
    </source>
</evidence>
<organism evidence="10">
    <name type="scientific">marine metagenome</name>
    <dbReference type="NCBI Taxonomy" id="408172"/>
    <lineage>
        <taxon>unclassified sequences</taxon>
        <taxon>metagenomes</taxon>
        <taxon>ecological metagenomes</taxon>
    </lineage>
</organism>
<evidence type="ECO:0000313" key="10">
    <source>
        <dbReference type="EMBL" id="SUZ72028.1"/>
    </source>
</evidence>
<comment type="subcellular location">
    <subcellularLocation>
        <location evidence="1">Cell membrane</location>
        <topology evidence="1">Single-pass membrane protein</topology>
    </subcellularLocation>
</comment>
<keyword evidence="3" id="KW-1003">Cell membrane</keyword>
<dbReference type="NCBIfam" id="TIGR00739">
    <property type="entry name" value="yajC"/>
    <property type="match status" value="1"/>
</dbReference>
<evidence type="ECO:0000256" key="4">
    <source>
        <dbReference type="ARBA" id="ARBA00022692"/>
    </source>
</evidence>
<dbReference type="PANTHER" id="PTHR33909:SF1">
    <property type="entry name" value="SEC TRANSLOCON ACCESSORY COMPLEX SUBUNIT YAJC"/>
    <property type="match status" value="1"/>
</dbReference>
<reference evidence="10" key="1">
    <citation type="submission" date="2018-05" db="EMBL/GenBank/DDBJ databases">
        <authorList>
            <person name="Lanie J.A."/>
            <person name="Ng W.-L."/>
            <person name="Kazmierczak K.M."/>
            <person name="Andrzejewski T.M."/>
            <person name="Davidsen T.M."/>
            <person name="Wayne K.J."/>
            <person name="Tettelin H."/>
            <person name="Glass J.I."/>
            <person name="Rusch D."/>
            <person name="Podicherti R."/>
            <person name="Tsui H.-C.T."/>
            <person name="Winkler M.E."/>
        </authorList>
    </citation>
    <scope>NUCLEOTIDE SEQUENCE</scope>
</reference>
<keyword evidence="8 9" id="KW-0472">Membrane</keyword>
<dbReference type="PRINTS" id="PR01853">
    <property type="entry name" value="YAJCTRNLCASE"/>
</dbReference>
<dbReference type="GO" id="GO:0005886">
    <property type="term" value="C:plasma membrane"/>
    <property type="evidence" value="ECO:0007669"/>
    <property type="project" value="UniProtKB-SubCell"/>
</dbReference>
<dbReference type="AlphaFoldDB" id="A0A381PZD4"/>
<evidence type="ECO:0000256" key="9">
    <source>
        <dbReference type="SAM" id="Phobius"/>
    </source>
</evidence>
<proteinExistence type="predicted"/>
<evidence type="ECO:0000256" key="7">
    <source>
        <dbReference type="ARBA" id="ARBA00023010"/>
    </source>
</evidence>
<evidence type="ECO:0000256" key="6">
    <source>
        <dbReference type="ARBA" id="ARBA00022989"/>
    </source>
</evidence>
<evidence type="ECO:0000256" key="3">
    <source>
        <dbReference type="ARBA" id="ARBA00022475"/>
    </source>
</evidence>
<keyword evidence="4 9" id="KW-0812">Transmembrane</keyword>
<evidence type="ECO:0000256" key="2">
    <source>
        <dbReference type="ARBA" id="ARBA00022448"/>
    </source>
</evidence>